<comment type="similarity">
    <text evidence="1 5">Belongs to the ModE family.</text>
</comment>
<name>K1JQK8_9BURK</name>
<dbReference type="InterPro" id="IPR036388">
    <property type="entry name" value="WH-like_DNA-bd_sf"/>
</dbReference>
<evidence type="ECO:0000313" key="7">
    <source>
        <dbReference type="EMBL" id="EKB30027.1"/>
    </source>
</evidence>
<dbReference type="InterPro" id="IPR016462">
    <property type="entry name" value="ModE"/>
</dbReference>
<dbReference type="Pfam" id="PF03459">
    <property type="entry name" value="TOBE"/>
    <property type="match status" value="1"/>
</dbReference>
<keyword evidence="4" id="KW-0677">Repeat</keyword>
<dbReference type="PIRSF" id="PIRSF005763">
    <property type="entry name" value="Txn_reg_ModE"/>
    <property type="match status" value="1"/>
</dbReference>
<evidence type="ECO:0000259" key="6">
    <source>
        <dbReference type="PROSITE" id="PS51866"/>
    </source>
</evidence>
<dbReference type="PANTHER" id="PTHR30432">
    <property type="entry name" value="TRANSCRIPTIONAL REGULATOR MODE"/>
    <property type="match status" value="1"/>
</dbReference>
<dbReference type="InterPro" id="IPR000847">
    <property type="entry name" value="LysR_HTH_N"/>
</dbReference>
<dbReference type="PATRIC" id="fig|742823.3.peg.2297"/>
<gene>
    <name evidence="7" type="ORF">HMPREF9465_02295</name>
</gene>
<feature type="domain" description="Mop" evidence="6">
    <location>
        <begin position="121"/>
        <end position="187"/>
    </location>
</feature>
<dbReference type="GO" id="GO:0003700">
    <property type="term" value="F:DNA-binding transcription factor activity"/>
    <property type="evidence" value="ECO:0007669"/>
    <property type="project" value="InterPro"/>
</dbReference>
<dbReference type="Gene3D" id="1.10.10.10">
    <property type="entry name" value="Winged helix-like DNA-binding domain superfamily/Winged helix DNA-binding domain"/>
    <property type="match status" value="1"/>
</dbReference>
<dbReference type="SUPFAM" id="SSF50331">
    <property type="entry name" value="MOP-like"/>
    <property type="match status" value="1"/>
</dbReference>
<dbReference type="InterPro" id="IPR036390">
    <property type="entry name" value="WH_DNA-bd_sf"/>
</dbReference>
<dbReference type="InterPro" id="IPR004606">
    <property type="entry name" value="Mop_domain"/>
</dbReference>
<keyword evidence="8" id="KW-1185">Reference proteome</keyword>
<dbReference type="Pfam" id="PF00126">
    <property type="entry name" value="HTH_1"/>
    <property type="match status" value="1"/>
</dbReference>
<dbReference type="GO" id="GO:0030151">
    <property type="term" value="F:molybdenum ion binding"/>
    <property type="evidence" value="ECO:0007669"/>
    <property type="project" value="UniProtKB-UniRule"/>
</dbReference>
<dbReference type="InterPro" id="IPR005116">
    <property type="entry name" value="Transp-assoc_OB_typ1"/>
</dbReference>
<accession>K1JQK8</accession>
<dbReference type="STRING" id="742823.HMPREF9465_02295"/>
<dbReference type="eggNOG" id="COG2005">
    <property type="taxonomic scope" value="Bacteria"/>
</dbReference>
<dbReference type="AlphaFoldDB" id="K1JQK8"/>
<keyword evidence="2 5" id="KW-0813">Transport</keyword>
<evidence type="ECO:0000313" key="8">
    <source>
        <dbReference type="Proteomes" id="UP000005835"/>
    </source>
</evidence>
<evidence type="ECO:0000256" key="2">
    <source>
        <dbReference type="ARBA" id="ARBA00022448"/>
    </source>
</evidence>
<evidence type="ECO:0000256" key="4">
    <source>
        <dbReference type="ARBA" id="ARBA00022737"/>
    </source>
</evidence>
<dbReference type="HOGENOM" id="CLU_087839_0_0_4"/>
<organism evidence="7 8">
    <name type="scientific">Sutterella wadsworthensis 2_1_59BFAA</name>
    <dbReference type="NCBI Taxonomy" id="742823"/>
    <lineage>
        <taxon>Bacteria</taxon>
        <taxon>Pseudomonadati</taxon>
        <taxon>Pseudomonadota</taxon>
        <taxon>Betaproteobacteria</taxon>
        <taxon>Burkholderiales</taxon>
        <taxon>Sutterellaceae</taxon>
        <taxon>Sutterella</taxon>
    </lineage>
</organism>
<dbReference type="SUPFAM" id="SSF46785">
    <property type="entry name" value="Winged helix' DNA-binding domain"/>
    <property type="match status" value="1"/>
</dbReference>
<comment type="caution">
    <text evidence="7">The sequence shown here is derived from an EMBL/GenBank/DDBJ whole genome shotgun (WGS) entry which is preliminary data.</text>
</comment>
<proteinExistence type="inferred from homology"/>
<sequence>MSKTIADPTLLATHMAELADKRIDILRRIGDVGSISEAARRAGVSYKAAWQAIETLNNLAGAPLVEKVVGGNKGGGTRLTATGEEVLKLADELTRARAEVLVRFRLKDSPALKNVGVSSLRTSMRNQFPAVIEKLKIGSAQVRLILSIDDTHYIRASCTKESAQLLGLREGKHVLALCKATAVDISADNPALVESRDNQIVGAVLRSEREDKGGECTIQLPSGLTIVGFARPSHGLHIGMRAVATVAPEAVVIALNS</sequence>
<dbReference type="RefSeq" id="WP_005437233.1">
    <property type="nucleotide sequence ID" value="NZ_JH815522.1"/>
</dbReference>
<dbReference type="EMBL" id="ADMG01000058">
    <property type="protein sequence ID" value="EKB30027.1"/>
    <property type="molecule type" value="Genomic_DNA"/>
</dbReference>
<protein>
    <submittedName>
        <fullName evidence="7">ModE molybdate transport repressor domain-containing protein</fullName>
    </submittedName>
</protein>
<evidence type="ECO:0000256" key="3">
    <source>
        <dbReference type="ARBA" id="ARBA00022505"/>
    </source>
</evidence>
<dbReference type="Gene3D" id="2.40.50.100">
    <property type="match status" value="1"/>
</dbReference>
<keyword evidence="3 5" id="KW-0500">Molybdenum</keyword>
<evidence type="ECO:0000256" key="1">
    <source>
        <dbReference type="ARBA" id="ARBA00008110"/>
    </source>
</evidence>
<dbReference type="OrthoDB" id="9800709at2"/>
<dbReference type="InterPro" id="IPR008995">
    <property type="entry name" value="Mo/tungstate-bd_C_term_dom"/>
</dbReference>
<reference evidence="7 8" key="1">
    <citation type="submission" date="2012-05" db="EMBL/GenBank/DDBJ databases">
        <title>The Genome Sequence of Sutterella wadsworthensis 2_1_59BFAA.</title>
        <authorList>
            <consortium name="The Broad Institute Genome Sequencing Platform"/>
            <person name="Earl A."/>
            <person name="Ward D."/>
            <person name="Feldgarden M."/>
            <person name="Gevers D."/>
            <person name="Daigneault M."/>
            <person name="Strauss J."/>
            <person name="Allen-Vercoe E."/>
            <person name="Walker B."/>
            <person name="Young S.K."/>
            <person name="Zeng Q."/>
            <person name="Gargeya S."/>
            <person name="Fitzgerald M."/>
            <person name="Haas B."/>
            <person name="Abouelleil A."/>
            <person name="Alvarado L."/>
            <person name="Arachchi H.M."/>
            <person name="Berlin A.M."/>
            <person name="Chapman S.B."/>
            <person name="Goldberg J."/>
            <person name="Griggs A."/>
            <person name="Gujja S."/>
            <person name="Hansen M."/>
            <person name="Howarth C."/>
            <person name="Imamovic A."/>
            <person name="Larimer J."/>
            <person name="McCowen C."/>
            <person name="Montmayeur A."/>
            <person name="Murphy C."/>
            <person name="Neiman D."/>
            <person name="Pearson M."/>
            <person name="Priest M."/>
            <person name="Roberts A."/>
            <person name="Saif S."/>
            <person name="Shea T."/>
            <person name="Sisk P."/>
            <person name="Sykes S."/>
            <person name="Wortman J."/>
            <person name="Nusbaum C."/>
            <person name="Birren B."/>
        </authorList>
    </citation>
    <scope>NUCLEOTIDE SEQUENCE [LARGE SCALE GENOMIC DNA]</scope>
    <source>
        <strain evidence="7 8">2_1_59BFAA</strain>
    </source>
</reference>
<dbReference type="Proteomes" id="UP000005835">
    <property type="component" value="Unassembled WGS sequence"/>
</dbReference>
<evidence type="ECO:0000256" key="5">
    <source>
        <dbReference type="PIRNR" id="PIRNR005763"/>
    </source>
</evidence>
<dbReference type="PROSITE" id="PS51866">
    <property type="entry name" value="MOP"/>
    <property type="match status" value="1"/>
</dbReference>
<dbReference type="InterPro" id="IPR051815">
    <property type="entry name" value="Molybdate_resp_trans_reg"/>
</dbReference>
<dbReference type="PANTHER" id="PTHR30432:SF1">
    <property type="entry name" value="DNA-BINDING TRANSCRIPTIONAL DUAL REGULATOR MODE"/>
    <property type="match status" value="1"/>
</dbReference>
<dbReference type="GO" id="GO:0015689">
    <property type="term" value="P:molybdate ion transport"/>
    <property type="evidence" value="ECO:0007669"/>
    <property type="project" value="UniProtKB-UniRule"/>
</dbReference>